<dbReference type="InterPro" id="IPR038770">
    <property type="entry name" value="Na+/solute_symporter_sf"/>
</dbReference>
<dbReference type="RefSeq" id="WP_137666685.1">
    <property type="nucleotide sequence ID" value="NZ_BJCE01000025.1"/>
</dbReference>
<sequence>MQASFLSAVVLPLSLAIIMLGMGLSLVPEDFQRVTKYPKAVAIGLFSQLILLPIIGFIIAKVVPMQPVIAMGLMIVALCPGGVSSNIITFLAKGDVALSVTLTAFSSLITVFTIPIFGNLAYQHFIGESATIALPILPTILQIFIMTIVPISMGMIVRKLFPQFAISLEKVTNRLAGGLLALIILLLVIREWEKLPGFIVQVGVAVVLLNTISMFLGFYVSKLLNLKPAQQICIAIEVGLQNGTLAIAITAGILNNPDMAIPAAVYALYMYVTGFLAILYGRKLAEIQSA</sequence>
<reference evidence="7" key="1">
    <citation type="submission" date="2019-02" db="EMBL/GenBank/DDBJ databases">
        <title>Draft genome sequence of Sphaerospermopsis reniformis NIES-1949.</title>
        <authorList>
            <person name="Yamaguchi H."/>
            <person name="Suzuki S."/>
            <person name="Kawachi M."/>
        </authorList>
    </citation>
    <scope>NUCLEOTIDE SEQUENCE [LARGE SCALE GENOMIC DNA]</scope>
    <source>
        <strain evidence="7">NIES-1949</strain>
    </source>
</reference>
<gene>
    <name evidence="6" type="ORF">SR1949_11570</name>
</gene>
<keyword evidence="7" id="KW-1185">Reference proteome</keyword>
<evidence type="ECO:0000313" key="6">
    <source>
        <dbReference type="EMBL" id="GCL36057.1"/>
    </source>
</evidence>
<name>A0A479ZU68_9CYAN</name>
<feature type="transmembrane region" description="Helical" evidence="5">
    <location>
        <begin position="40"/>
        <end position="63"/>
    </location>
</feature>
<proteinExistence type="predicted"/>
<feature type="transmembrane region" description="Helical" evidence="5">
    <location>
        <begin position="130"/>
        <end position="151"/>
    </location>
</feature>
<evidence type="ECO:0000256" key="3">
    <source>
        <dbReference type="ARBA" id="ARBA00022989"/>
    </source>
</evidence>
<feature type="transmembrane region" description="Helical" evidence="5">
    <location>
        <begin position="69"/>
        <end position="89"/>
    </location>
</feature>
<evidence type="ECO:0000313" key="7">
    <source>
        <dbReference type="Proteomes" id="UP000300142"/>
    </source>
</evidence>
<feature type="transmembrane region" description="Helical" evidence="5">
    <location>
        <begin position="260"/>
        <end position="280"/>
    </location>
</feature>
<dbReference type="AlphaFoldDB" id="A0A479ZU68"/>
<dbReference type="PANTHER" id="PTHR10361">
    <property type="entry name" value="SODIUM-BILE ACID COTRANSPORTER"/>
    <property type="match status" value="1"/>
</dbReference>
<evidence type="ECO:0000256" key="2">
    <source>
        <dbReference type="ARBA" id="ARBA00022692"/>
    </source>
</evidence>
<feature type="transmembrane region" description="Helical" evidence="5">
    <location>
        <begin position="195"/>
        <end position="220"/>
    </location>
</feature>
<comment type="caution">
    <text evidence="6">The sequence shown here is derived from an EMBL/GenBank/DDBJ whole genome shotgun (WGS) entry which is preliminary data.</text>
</comment>
<evidence type="ECO:0000256" key="5">
    <source>
        <dbReference type="SAM" id="Phobius"/>
    </source>
</evidence>
<evidence type="ECO:0000256" key="4">
    <source>
        <dbReference type="ARBA" id="ARBA00023136"/>
    </source>
</evidence>
<feature type="transmembrane region" description="Helical" evidence="5">
    <location>
        <begin position="6"/>
        <end position="28"/>
    </location>
</feature>
<dbReference type="EMBL" id="BJCE01000025">
    <property type="protein sequence ID" value="GCL36057.1"/>
    <property type="molecule type" value="Genomic_DNA"/>
</dbReference>
<comment type="subcellular location">
    <subcellularLocation>
        <location evidence="1">Membrane</location>
        <topology evidence="1">Multi-pass membrane protein</topology>
    </subcellularLocation>
</comment>
<dbReference type="Proteomes" id="UP000300142">
    <property type="component" value="Unassembled WGS sequence"/>
</dbReference>
<keyword evidence="2 5" id="KW-0812">Transmembrane</keyword>
<feature type="transmembrane region" description="Helical" evidence="5">
    <location>
        <begin position="232"/>
        <end position="254"/>
    </location>
</feature>
<keyword evidence="3 5" id="KW-1133">Transmembrane helix</keyword>
<dbReference type="InterPro" id="IPR004710">
    <property type="entry name" value="Bilac:Na_transpt"/>
</dbReference>
<dbReference type="Gene3D" id="1.20.1530.20">
    <property type="match status" value="1"/>
</dbReference>
<keyword evidence="4 5" id="KW-0472">Membrane</keyword>
<dbReference type="GO" id="GO:0016020">
    <property type="term" value="C:membrane"/>
    <property type="evidence" value="ECO:0007669"/>
    <property type="project" value="UniProtKB-SubCell"/>
</dbReference>
<dbReference type="PANTHER" id="PTHR10361:SF24">
    <property type="entry name" value="P3 PROTEIN"/>
    <property type="match status" value="1"/>
</dbReference>
<feature type="transmembrane region" description="Helical" evidence="5">
    <location>
        <begin position="96"/>
        <end position="118"/>
    </location>
</feature>
<dbReference type="Pfam" id="PF01758">
    <property type="entry name" value="SBF"/>
    <property type="match status" value="1"/>
</dbReference>
<organism evidence="6 7">
    <name type="scientific">Sphaerospermopsis reniformis</name>
    <dbReference type="NCBI Taxonomy" id="531300"/>
    <lineage>
        <taxon>Bacteria</taxon>
        <taxon>Bacillati</taxon>
        <taxon>Cyanobacteriota</taxon>
        <taxon>Cyanophyceae</taxon>
        <taxon>Nostocales</taxon>
        <taxon>Aphanizomenonaceae</taxon>
        <taxon>Sphaerospermopsis</taxon>
    </lineage>
</organism>
<evidence type="ECO:0000256" key="1">
    <source>
        <dbReference type="ARBA" id="ARBA00004141"/>
    </source>
</evidence>
<dbReference type="InterPro" id="IPR002657">
    <property type="entry name" value="BilAc:Na_symport/Acr3"/>
</dbReference>
<accession>A0A479ZU68</accession>
<feature type="transmembrane region" description="Helical" evidence="5">
    <location>
        <begin position="171"/>
        <end position="189"/>
    </location>
</feature>
<protein>
    <submittedName>
        <fullName evidence="6">Sodium symporter</fullName>
    </submittedName>
</protein>